<keyword evidence="2" id="KW-1185">Reference proteome</keyword>
<evidence type="ECO:0000313" key="2">
    <source>
        <dbReference type="Proteomes" id="UP000755585"/>
    </source>
</evidence>
<dbReference type="RefSeq" id="WP_281067460.1">
    <property type="nucleotide sequence ID" value="NZ_BAAAVU010000023.1"/>
</dbReference>
<sequence length="40" mass="4243">MFYDPPQFNAPLIASLPAHSTWGLANAPHAGPMDRAPQPG</sequence>
<protein>
    <submittedName>
        <fullName evidence="1">Uncharacterized protein</fullName>
    </submittedName>
</protein>
<organism evidence="1 2">
    <name type="scientific">Kribbella aluminosa</name>
    <dbReference type="NCBI Taxonomy" id="416017"/>
    <lineage>
        <taxon>Bacteria</taxon>
        <taxon>Bacillati</taxon>
        <taxon>Actinomycetota</taxon>
        <taxon>Actinomycetes</taxon>
        <taxon>Propionibacteriales</taxon>
        <taxon>Kribbellaceae</taxon>
        <taxon>Kribbella</taxon>
    </lineage>
</organism>
<gene>
    <name evidence="1" type="ORF">JOF29_007229</name>
</gene>
<dbReference type="Proteomes" id="UP000755585">
    <property type="component" value="Unassembled WGS sequence"/>
</dbReference>
<comment type="caution">
    <text evidence="1">The sequence shown here is derived from an EMBL/GenBank/DDBJ whole genome shotgun (WGS) entry which is preliminary data.</text>
</comment>
<accession>A0ABS4UWU4</accession>
<reference evidence="1 2" key="1">
    <citation type="submission" date="2021-03" db="EMBL/GenBank/DDBJ databases">
        <title>Sequencing the genomes of 1000 actinobacteria strains.</title>
        <authorList>
            <person name="Klenk H.-P."/>
        </authorList>
    </citation>
    <scope>NUCLEOTIDE SEQUENCE [LARGE SCALE GENOMIC DNA]</scope>
    <source>
        <strain evidence="1 2">DSM 18824</strain>
    </source>
</reference>
<dbReference type="EMBL" id="JAGINT010000002">
    <property type="protein sequence ID" value="MBP2356119.1"/>
    <property type="molecule type" value="Genomic_DNA"/>
</dbReference>
<proteinExistence type="predicted"/>
<evidence type="ECO:0000313" key="1">
    <source>
        <dbReference type="EMBL" id="MBP2356119.1"/>
    </source>
</evidence>
<name>A0ABS4UWU4_9ACTN</name>